<keyword evidence="5" id="KW-0999">Mitochondrion inner membrane</keyword>
<feature type="region of interest" description="Disordered" evidence="9">
    <location>
        <begin position="1"/>
        <end position="21"/>
    </location>
</feature>
<evidence type="ECO:0000256" key="7">
    <source>
        <dbReference type="ARBA" id="ARBA00023128"/>
    </source>
</evidence>
<dbReference type="EMBL" id="JANBPY010002940">
    <property type="protein sequence ID" value="KAJ1953213.1"/>
    <property type="molecule type" value="Genomic_DNA"/>
</dbReference>
<feature type="region of interest" description="Disordered" evidence="9">
    <location>
        <begin position="142"/>
        <end position="173"/>
    </location>
</feature>
<accession>A0A9W8AIT7</accession>
<dbReference type="GO" id="GO:0033617">
    <property type="term" value="P:mitochondrial respiratory chain complex IV assembly"/>
    <property type="evidence" value="ECO:0007669"/>
    <property type="project" value="InterPro"/>
</dbReference>
<proteinExistence type="inferred from homology"/>
<sequence length="173" mass="19278">MTNNTEPSQTNTSEDGQPPQVFPFIEELAETQQNAKSIDMEDWKKMSKSERYLEASKLLSWDDFKRIDRMPCFRDGFLYGLTGGAVLGALRFIQRGNVLSACNWAVFGTCGLAIVSREVCLYQRRQQLHRIHMALKTPVKTGTHYSAPQGRADDFVSSSSSSPSNPSDSTSSS</sequence>
<dbReference type="PANTHER" id="PTHR31586">
    <property type="entry name" value="CYTOCHROME C OXIDASE PROTEIN 20"/>
    <property type="match status" value="1"/>
</dbReference>
<evidence type="ECO:0000256" key="3">
    <source>
        <dbReference type="ARBA" id="ARBA00017689"/>
    </source>
</evidence>
<evidence type="ECO:0000256" key="5">
    <source>
        <dbReference type="ARBA" id="ARBA00022792"/>
    </source>
</evidence>
<dbReference type="AlphaFoldDB" id="A0A9W8AIT7"/>
<dbReference type="PANTHER" id="PTHR31586:SF1">
    <property type="entry name" value="CYTOCHROME C OXIDASE ASSEMBLY PROTEIN COX20, MITOCHONDRIAL"/>
    <property type="match status" value="1"/>
</dbReference>
<evidence type="ECO:0000313" key="11">
    <source>
        <dbReference type="Proteomes" id="UP001150925"/>
    </source>
</evidence>
<feature type="compositionally biased region" description="Polar residues" evidence="9">
    <location>
        <begin position="1"/>
        <end position="15"/>
    </location>
</feature>
<name>A0A9W8AIT7_9FUNG</name>
<comment type="subcellular location">
    <subcellularLocation>
        <location evidence="1">Mitochondrion inner membrane</location>
    </subcellularLocation>
</comment>
<evidence type="ECO:0000256" key="2">
    <source>
        <dbReference type="ARBA" id="ARBA00009575"/>
    </source>
</evidence>
<feature type="compositionally biased region" description="Low complexity" evidence="9">
    <location>
        <begin position="157"/>
        <end position="173"/>
    </location>
</feature>
<evidence type="ECO:0000313" key="10">
    <source>
        <dbReference type="EMBL" id="KAJ1953213.1"/>
    </source>
</evidence>
<protein>
    <recommendedName>
        <fullName evidence="3">Cytochrome c oxidase assembly protein COX20, mitochondrial</fullName>
    </recommendedName>
</protein>
<gene>
    <name evidence="10" type="ORF">IWQ62_006050</name>
</gene>
<organism evidence="10 11">
    <name type="scientific">Dispira parvispora</name>
    <dbReference type="NCBI Taxonomy" id="1520584"/>
    <lineage>
        <taxon>Eukaryota</taxon>
        <taxon>Fungi</taxon>
        <taxon>Fungi incertae sedis</taxon>
        <taxon>Zoopagomycota</taxon>
        <taxon>Kickxellomycotina</taxon>
        <taxon>Dimargaritomycetes</taxon>
        <taxon>Dimargaritales</taxon>
        <taxon>Dimargaritaceae</taxon>
        <taxon>Dispira</taxon>
    </lineage>
</organism>
<reference evidence="10" key="1">
    <citation type="submission" date="2022-07" db="EMBL/GenBank/DDBJ databases">
        <title>Phylogenomic reconstructions and comparative analyses of Kickxellomycotina fungi.</title>
        <authorList>
            <person name="Reynolds N.K."/>
            <person name="Stajich J.E."/>
            <person name="Barry K."/>
            <person name="Grigoriev I.V."/>
            <person name="Crous P."/>
            <person name="Smith M.E."/>
        </authorList>
    </citation>
    <scope>NUCLEOTIDE SEQUENCE</scope>
    <source>
        <strain evidence="10">RSA 1196</strain>
    </source>
</reference>
<evidence type="ECO:0000256" key="1">
    <source>
        <dbReference type="ARBA" id="ARBA00004273"/>
    </source>
</evidence>
<evidence type="ECO:0000256" key="9">
    <source>
        <dbReference type="SAM" id="MobiDB-lite"/>
    </source>
</evidence>
<evidence type="ECO:0000256" key="6">
    <source>
        <dbReference type="ARBA" id="ARBA00022989"/>
    </source>
</evidence>
<keyword evidence="7" id="KW-0496">Mitochondrion</keyword>
<keyword evidence="11" id="KW-1185">Reference proteome</keyword>
<evidence type="ECO:0000256" key="8">
    <source>
        <dbReference type="ARBA" id="ARBA00023136"/>
    </source>
</evidence>
<dbReference type="Pfam" id="PF12597">
    <property type="entry name" value="Cox20"/>
    <property type="match status" value="1"/>
</dbReference>
<comment type="caution">
    <text evidence="10">The sequence shown here is derived from an EMBL/GenBank/DDBJ whole genome shotgun (WGS) entry which is preliminary data.</text>
</comment>
<comment type="similarity">
    <text evidence="2">Belongs to the COX20 family.</text>
</comment>
<dbReference type="Proteomes" id="UP001150925">
    <property type="component" value="Unassembled WGS sequence"/>
</dbReference>
<dbReference type="OrthoDB" id="14603at2759"/>
<evidence type="ECO:0000256" key="4">
    <source>
        <dbReference type="ARBA" id="ARBA00022692"/>
    </source>
</evidence>
<dbReference type="InterPro" id="IPR022533">
    <property type="entry name" value="Cox20"/>
</dbReference>
<keyword evidence="8" id="KW-0472">Membrane</keyword>
<dbReference type="GO" id="GO:0005743">
    <property type="term" value="C:mitochondrial inner membrane"/>
    <property type="evidence" value="ECO:0007669"/>
    <property type="project" value="UniProtKB-SubCell"/>
</dbReference>
<keyword evidence="4" id="KW-0812">Transmembrane</keyword>
<keyword evidence="6" id="KW-1133">Transmembrane helix</keyword>